<dbReference type="InterPro" id="IPR049100">
    <property type="entry name" value="TAGT"/>
</dbReference>
<dbReference type="Pfam" id="PF20691">
    <property type="entry name" value="TAGT"/>
    <property type="match status" value="1"/>
</dbReference>
<keyword evidence="2" id="KW-0808">Transferase</keyword>
<name>A0A2L0HPI6_9CAUD</name>
<dbReference type="KEGG" id="vg:40099865"/>
<protein>
    <submittedName>
        <fullName evidence="2">Glycosyltransferase</fullName>
    </submittedName>
</protein>
<evidence type="ECO:0000313" key="2">
    <source>
        <dbReference type="EMBL" id="AUX83384.1"/>
    </source>
</evidence>
<dbReference type="EMBL" id="MG839027">
    <property type="protein sequence ID" value="AUX83384.1"/>
    <property type="molecule type" value="Genomic_DNA"/>
</dbReference>
<organism evidence="2 3">
    <name type="scientific">Microbacterium phage Eleri</name>
    <dbReference type="NCBI Taxonomy" id="2079581"/>
    <lineage>
        <taxon>Viruses</taxon>
        <taxon>Duplodnaviria</taxon>
        <taxon>Heunggongvirae</taxon>
        <taxon>Uroviricota</taxon>
        <taxon>Caudoviricetes</taxon>
        <taxon>Elerivirus</taxon>
        <taxon>Elerivirus eleri</taxon>
    </lineage>
</organism>
<dbReference type="GO" id="GO:0016740">
    <property type="term" value="F:transferase activity"/>
    <property type="evidence" value="ECO:0007669"/>
    <property type="project" value="UniProtKB-KW"/>
</dbReference>
<proteinExistence type="predicted"/>
<accession>A0A2L0HPI6</accession>
<dbReference type="GeneID" id="40099865"/>
<dbReference type="RefSeq" id="YP_009623084.1">
    <property type="nucleotide sequence ID" value="NC_042109.1"/>
</dbReference>
<feature type="domain" description="TET-Associated Glycosyltransferase" evidence="1">
    <location>
        <begin position="17"/>
        <end position="111"/>
    </location>
</feature>
<keyword evidence="3" id="KW-1185">Reference proteome</keyword>
<dbReference type="OrthoDB" id="10248at10239"/>
<evidence type="ECO:0000313" key="3">
    <source>
        <dbReference type="Proteomes" id="UP000241926"/>
    </source>
</evidence>
<sequence>MNEHLPLLKRSKSSWLYPIYVPSAFRAGSAPLLEMLNDAPAAIQKRVHIVVLPMEKRVYQHAYPWATVVSEPQKGIGPARMRCLIDADARGYENIVVLDDDIIHLSLLEETYKDNGERYAKRVSSKVSGIAEPMLLVRSLAVSCKMAQAVFDLREDASYGAARNALFSGPVADPSIGAMLNKQSFPACVMFFSVARYRMREMPKPFHFHGEDLAMFLDNLSNGNRAFQLPAVAYDQHGSIETTIPLDPLDEVGRPHLEYTEGFYPDVHQYLRVSVRNKLGGVMRIGVNWNRYYKDTGTGPDIISMPELIKQVKEII</sequence>
<evidence type="ECO:0000259" key="1">
    <source>
        <dbReference type="Pfam" id="PF20691"/>
    </source>
</evidence>
<reference evidence="2 3" key="1">
    <citation type="submission" date="2018-01" db="EMBL/GenBank/DDBJ databases">
        <authorList>
            <person name="Jones A.E."/>
            <person name="Sivanathan V."/>
            <person name="Betsko A.J."/>
            <person name="Aull H.G."/>
            <person name="Zack K.M."/>
            <person name="Kukan E.N."/>
            <person name="Garlena R.A."/>
            <person name="Russell D.A."/>
            <person name="Pope W.H."/>
            <person name="Jacobs-Sera D."/>
            <person name="Hatfull G.F."/>
        </authorList>
    </citation>
    <scope>NUCLEOTIDE SEQUENCE [LARGE SCALE GENOMIC DNA]</scope>
</reference>
<dbReference type="Proteomes" id="UP000241926">
    <property type="component" value="Segment"/>
</dbReference>
<gene>
    <name evidence="2" type="primary">46</name>
    <name evidence="2" type="ORF">SEA_ELERI_46</name>
</gene>